<dbReference type="Proteomes" id="UP000887013">
    <property type="component" value="Unassembled WGS sequence"/>
</dbReference>
<evidence type="ECO:0000313" key="1">
    <source>
        <dbReference type="EMBL" id="GFU27747.1"/>
    </source>
</evidence>
<gene>
    <name evidence="1" type="ORF">NPIL_336171</name>
</gene>
<protein>
    <submittedName>
        <fullName evidence="1">Uncharacterized protein</fullName>
    </submittedName>
</protein>
<dbReference type="EMBL" id="BMAW01128859">
    <property type="protein sequence ID" value="GFU27747.1"/>
    <property type="molecule type" value="Genomic_DNA"/>
</dbReference>
<keyword evidence="2" id="KW-1185">Reference proteome</keyword>
<evidence type="ECO:0000313" key="2">
    <source>
        <dbReference type="Proteomes" id="UP000887013"/>
    </source>
</evidence>
<name>A0A8X6UNJ2_NEPPI</name>
<dbReference type="OrthoDB" id="6429785at2759"/>
<dbReference type="AlphaFoldDB" id="A0A8X6UNJ2"/>
<proteinExistence type="predicted"/>
<organism evidence="1 2">
    <name type="scientific">Nephila pilipes</name>
    <name type="common">Giant wood spider</name>
    <name type="synonym">Nephila maculata</name>
    <dbReference type="NCBI Taxonomy" id="299642"/>
    <lineage>
        <taxon>Eukaryota</taxon>
        <taxon>Metazoa</taxon>
        <taxon>Ecdysozoa</taxon>
        <taxon>Arthropoda</taxon>
        <taxon>Chelicerata</taxon>
        <taxon>Arachnida</taxon>
        <taxon>Araneae</taxon>
        <taxon>Araneomorphae</taxon>
        <taxon>Entelegynae</taxon>
        <taxon>Araneoidea</taxon>
        <taxon>Nephilidae</taxon>
        <taxon>Nephila</taxon>
    </lineage>
</organism>
<accession>A0A8X6UNJ2</accession>
<reference evidence="1" key="1">
    <citation type="submission" date="2020-08" db="EMBL/GenBank/DDBJ databases">
        <title>Multicomponent nature underlies the extraordinary mechanical properties of spider dragline silk.</title>
        <authorList>
            <person name="Kono N."/>
            <person name="Nakamura H."/>
            <person name="Mori M."/>
            <person name="Yoshida Y."/>
            <person name="Ohtoshi R."/>
            <person name="Malay A.D."/>
            <person name="Moran D.A.P."/>
            <person name="Tomita M."/>
            <person name="Numata K."/>
            <person name="Arakawa K."/>
        </authorList>
    </citation>
    <scope>NUCLEOTIDE SEQUENCE</scope>
</reference>
<sequence>MIALLPICVSLAFLPKLPTPCVDKRNESVDKYHLRTCGALHLNTESSRHWEMRGFLGRSPMLVQTGSWDIGLR</sequence>
<comment type="caution">
    <text evidence="1">The sequence shown here is derived from an EMBL/GenBank/DDBJ whole genome shotgun (WGS) entry which is preliminary data.</text>
</comment>